<protein>
    <submittedName>
        <fullName evidence="7">Cache domain-containing protein</fullName>
    </submittedName>
</protein>
<dbReference type="Gene3D" id="3.30.450.20">
    <property type="entry name" value="PAS domain"/>
    <property type="match status" value="1"/>
</dbReference>
<organism evidence="7 8">
    <name type="scientific">Candidatus Geothrix odensensis</name>
    <dbReference type="NCBI Taxonomy" id="2954440"/>
    <lineage>
        <taxon>Bacteria</taxon>
        <taxon>Pseudomonadati</taxon>
        <taxon>Acidobacteriota</taxon>
        <taxon>Holophagae</taxon>
        <taxon>Holophagales</taxon>
        <taxon>Holophagaceae</taxon>
        <taxon>Geothrix</taxon>
    </lineage>
</organism>
<dbReference type="GO" id="GO:0005886">
    <property type="term" value="C:plasma membrane"/>
    <property type="evidence" value="ECO:0007669"/>
    <property type="project" value="UniProtKB-SubCell"/>
</dbReference>
<dbReference type="Proteomes" id="UP000709959">
    <property type="component" value="Unassembled WGS sequence"/>
</dbReference>
<keyword evidence="5" id="KW-0472">Membrane</keyword>
<dbReference type="Pfam" id="PF17200">
    <property type="entry name" value="sCache_2"/>
    <property type="match status" value="1"/>
</dbReference>
<dbReference type="AlphaFoldDB" id="A0A936F0H7"/>
<name>A0A936F0H7_9BACT</name>
<keyword evidence="4" id="KW-1133">Transmembrane helix</keyword>
<dbReference type="SMART" id="SM01049">
    <property type="entry name" value="Cache_2"/>
    <property type="match status" value="1"/>
</dbReference>
<dbReference type="EMBL" id="JADKCH010000002">
    <property type="protein sequence ID" value="MBK8571736.1"/>
    <property type="molecule type" value="Genomic_DNA"/>
</dbReference>
<sequence>MNWTKHLFLAAMIGTTLVAQDTKEVETFMKEAVAFAKANPKEAFLNEVTRPTGRFNIQKTKRLYLTVYDEAGIVLAHGKKTQEIGVNQLEAKDKNGKSYIKDRIDLAKKKGGGWTEETKLNPKTMQVQVKKSLVGYQGGMVICCGVYEQ</sequence>
<evidence type="ECO:0000259" key="6">
    <source>
        <dbReference type="SMART" id="SM01049"/>
    </source>
</evidence>
<evidence type="ECO:0000313" key="8">
    <source>
        <dbReference type="Proteomes" id="UP000709959"/>
    </source>
</evidence>
<gene>
    <name evidence="7" type="ORF">IPN91_03635</name>
</gene>
<comment type="subcellular location">
    <subcellularLocation>
        <location evidence="1">Cell membrane</location>
        <topology evidence="1">Multi-pass membrane protein</topology>
    </subcellularLocation>
</comment>
<evidence type="ECO:0000256" key="2">
    <source>
        <dbReference type="ARBA" id="ARBA00022475"/>
    </source>
</evidence>
<evidence type="ECO:0000256" key="3">
    <source>
        <dbReference type="ARBA" id="ARBA00022692"/>
    </source>
</evidence>
<accession>A0A936F0H7</accession>
<evidence type="ECO:0000256" key="1">
    <source>
        <dbReference type="ARBA" id="ARBA00004651"/>
    </source>
</evidence>
<reference evidence="7 8" key="1">
    <citation type="submission" date="2020-10" db="EMBL/GenBank/DDBJ databases">
        <title>Connecting structure to function with the recovery of over 1000 high-quality activated sludge metagenome-assembled genomes encoding full-length rRNA genes using long-read sequencing.</title>
        <authorList>
            <person name="Singleton C.M."/>
            <person name="Petriglieri F."/>
            <person name="Kristensen J.M."/>
            <person name="Kirkegaard R.H."/>
            <person name="Michaelsen T.Y."/>
            <person name="Andersen M.H."/>
            <person name="Karst S.M."/>
            <person name="Dueholm M.S."/>
            <person name="Nielsen P.H."/>
            <person name="Albertsen M."/>
        </authorList>
    </citation>
    <scope>NUCLEOTIDE SEQUENCE [LARGE SCALE GENOMIC DNA]</scope>
    <source>
        <strain evidence="7">OdNE_18-Q3-R46-58_MAXAC.008</strain>
    </source>
</reference>
<keyword evidence="3" id="KW-0812">Transmembrane</keyword>
<feature type="domain" description="Single Cache" evidence="6">
    <location>
        <begin position="14"/>
        <end position="101"/>
    </location>
</feature>
<proteinExistence type="predicted"/>
<evidence type="ECO:0000256" key="5">
    <source>
        <dbReference type="ARBA" id="ARBA00023136"/>
    </source>
</evidence>
<evidence type="ECO:0000313" key="7">
    <source>
        <dbReference type="EMBL" id="MBK8571736.1"/>
    </source>
</evidence>
<comment type="caution">
    <text evidence="7">The sequence shown here is derived from an EMBL/GenBank/DDBJ whole genome shotgun (WGS) entry which is preliminary data.</text>
</comment>
<keyword evidence="2" id="KW-1003">Cell membrane</keyword>
<dbReference type="InterPro" id="IPR033480">
    <property type="entry name" value="sCache_2"/>
</dbReference>
<evidence type="ECO:0000256" key="4">
    <source>
        <dbReference type="ARBA" id="ARBA00022989"/>
    </source>
</evidence>